<keyword evidence="3" id="KW-0274">FAD</keyword>
<dbReference type="PRINTS" id="PR00370">
    <property type="entry name" value="FMOXYGENASE"/>
</dbReference>
<dbReference type="GO" id="GO:0050660">
    <property type="term" value="F:flavin adenine dinucleotide binding"/>
    <property type="evidence" value="ECO:0007669"/>
    <property type="project" value="InterPro"/>
</dbReference>
<dbReference type="Proteomes" id="UP000663193">
    <property type="component" value="Chromosome 14"/>
</dbReference>
<evidence type="ECO:0000256" key="1">
    <source>
        <dbReference type="ARBA" id="ARBA00009183"/>
    </source>
</evidence>
<keyword evidence="4" id="KW-0521">NADP</keyword>
<reference evidence="7" key="1">
    <citation type="journal article" date="2021" name="BMC Genomics">
        <title>Chromosome-level genome assembly and manually-curated proteome of model necrotroph Parastagonospora nodorum Sn15 reveals a genome-wide trove of candidate effector homologs, and redundancy of virulence-related functions within an accessory chromosome.</title>
        <authorList>
            <person name="Bertazzoni S."/>
            <person name="Jones D.A.B."/>
            <person name="Phan H.T."/>
            <person name="Tan K.-C."/>
            <person name="Hane J.K."/>
        </authorList>
    </citation>
    <scope>NUCLEOTIDE SEQUENCE [LARGE SCALE GENOMIC DNA]</scope>
    <source>
        <strain evidence="7">SN15 / ATCC MYA-4574 / FGSC 10173)</strain>
    </source>
</reference>
<protein>
    <recommendedName>
        <fullName evidence="8">Dimethylaniline monooxygenase 2</fullName>
    </recommendedName>
</protein>
<proteinExistence type="inferred from homology"/>
<organism evidence="6 7">
    <name type="scientific">Phaeosphaeria nodorum (strain SN15 / ATCC MYA-4574 / FGSC 10173)</name>
    <name type="common">Glume blotch fungus</name>
    <name type="synonym">Parastagonospora nodorum</name>
    <dbReference type="NCBI Taxonomy" id="321614"/>
    <lineage>
        <taxon>Eukaryota</taxon>
        <taxon>Fungi</taxon>
        <taxon>Dikarya</taxon>
        <taxon>Ascomycota</taxon>
        <taxon>Pezizomycotina</taxon>
        <taxon>Dothideomycetes</taxon>
        <taxon>Pleosporomycetidae</taxon>
        <taxon>Pleosporales</taxon>
        <taxon>Pleosporineae</taxon>
        <taxon>Phaeosphaeriaceae</taxon>
        <taxon>Parastagonospora</taxon>
    </lineage>
</organism>
<dbReference type="Pfam" id="PF00743">
    <property type="entry name" value="FMO-like"/>
    <property type="match status" value="1"/>
</dbReference>
<dbReference type="InterPro" id="IPR036188">
    <property type="entry name" value="FAD/NAD-bd_sf"/>
</dbReference>
<dbReference type="Gene3D" id="3.50.50.60">
    <property type="entry name" value="FAD/NAD(P)-binding domain"/>
    <property type="match status" value="1"/>
</dbReference>
<dbReference type="InterPro" id="IPR020946">
    <property type="entry name" value="Flavin_mOase-like"/>
</dbReference>
<dbReference type="InterPro" id="IPR000960">
    <property type="entry name" value="Flavin_mOase"/>
</dbReference>
<dbReference type="GO" id="GO:0050661">
    <property type="term" value="F:NADP binding"/>
    <property type="evidence" value="ECO:0007669"/>
    <property type="project" value="InterPro"/>
</dbReference>
<comment type="similarity">
    <text evidence="1">Belongs to the FMO family.</text>
</comment>
<evidence type="ECO:0000256" key="4">
    <source>
        <dbReference type="ARBA" id="ARBA00022857"/>
    </source>
</evidence>
<dbReference type="AlphaFoldDB" id="A0A7U2I7N2"/>
<keyword evidence="7" id="KW-1185">Reference proteome</keyword>
<dbReference type="GO" id="GO:0004499">
    <property type="term" value="F:N,N-dimethylaniline monooxygenase activity"/>
    <property type="evidence" value="ECO:0007669"/>
    <property type="project" value="InterPro"/>
</dbReference>
<keyword evidence="5" id="KW-0560">Oxidoreductase</keyword>
<evidence type="ECO:0000256" key="3">
    <source>
        <dbReference type="ARBA" id="ARBA00022827"/>
    </source>
</evidence>
<evidence type="ECO:0000256" key="2">
    <source>
        <dbReference type="ARBA" id="ARBA00022630"/>
    </source>
</evidence>
<dbReference type="EMBL" id="CP069036">
    <property type="protein sequence ID" value="QRD02628.1"/>
    <property type="molecule type" value="Genomic_DNA"/>
</dbReference>
<gene>
    <name evidence="6" type="ORF">JI435_113770</name>
</gene>
<accession>A0A7U2I7N2</accession>
<dbReference type="VEuPathDB" id="FungiDB:JI435_113770"/>
<evidence type="ECO:0000256" key="5">
    <source>
        <dbReference type="ARBA" id="ARBA00023002"/>
    </source>
</evidence>
<evidence type="ECO:0000313" key="6">
    <source>
        <dbReference type="EMBL" id="QRD02628.1"/>
    </source>
</evidence>
<dbReference type="OrthoDB" id="66881at2759"/>
<name>A0A7U2I7N2_PHANO</name>
<evidence type="ECO:0000313" key="7">
    <source>
        <dbReference type="Proteomes" id="UP000663193"/>
    </source>
</evidence>
<evidence type="ECO:0008006" key="8">
    <source>
        <dbReference type="Google" id="ProtNLM"/>
    </source>
</evidence>
<dbReference type="InterPro" id="IPR050346">
    <property type="entry name" value="FMO-like"/>
</dbReference>
<dbReference type="PIRSF" id="PIRSF000332">
    <property type="entry name" value="FMO"/>
    <property type="match status" value="1"/>
</dbReference>
<keyword evidence="2" id="KW-0285">Flavoprotein</keyword>
<dbReference type="PANTHER" id="PTHR23023">
    <property type="entry name" value="DIMETHYLANILINE MONOOXYGENASE"/>
    <property type="match status" value="1"/>
</dbReference>
<dbReference type="SUPFAM" id="SSF51905">
    <property type="entry name" value="FAD/NAD(P)-binding domain"/>
    <property type="match status" value="2"/>
</dbReference>
<sequence>MTERTTVAVIGLGAAGLVALKNLKEQGFDVTGFERNDYIGGLWKYAEDDRTSVLNTTVANISKERGCFTDFPYSNSVPSYPTAAQVHQYLVSYAEHFNLEPHFRLSVSIQEISFDSDRQQWVVRIAKHNDQYFDKIVVTIGGMVGQPSMPSVPGLEDFEGLSIHVKSFKRPQNFTGKRVMVVGFGNSAADTSTQLVGAASKIYLAHRHGARVVPRMHNGKPIDHNHSLRLFRISSLVMKYFPDFAERQFDKFMKSYQDKHFKLKPEWGFEPAQKVPMVSDTLVDHLHAEDIESVPVMKRIISPTTVELENGRQIDVDTIIWCTGYKSDFSIMHPDYDPSAPTNTAWTQAQGANNKSLFNLYLNVFSARKPDSLAFIGNVYFALGGFHISDMAAMAIAQVFKGASKLPAQAEIEADIKRQHVWLAGLAGYGYNISPGNVDGGPWMAKMNELGGTGVDEYLGYGLKGWWFWLWNIWFCHLLMDGIWAPCIYRVFEGPKRKSWVGAKDAIEKMNASNTESEVKDS</sequence>